<dbReference type="Proteomes" id="UP000515208">
    <property type="component" value="Unplaced"/>
</dbReference>
<dbReference type="RefSeq" id="XP_010832901.1">
    <property type="nucleotide sequence ID" value="XM_010834599.1"/>
</dbReference>
<dbReference type="GeneID" id="104984716"/>
<proteinExistence type="predicted"/>
<evidence type="ECO:0000313" key="2">
    <source>
        <dbReference type="Proteomes" id="UP000515208"/>
    </source>
</evidence>
<dbReference type="AlphaFoldDB" id="A0A6P3GTE9"/>
<protein>
    <submittedName>
        <fullName evidence="3">LOW QUALITY PROTEIN: S-methylmethionine--homocysteine S-methyltransferase BHMT2-like</fullName>
    </submittedName>
</protein>
<name>A0A6P3GTE9_BISBB</name>
<organism evidence="2 3">
    <name type="scientific">Bison bison bison</name>
    <name type="common">North American plains bison</name>
    <dbReference type="NCBI Taxonomy" id="43346"/>
    <lineage>
        <taxon>Eukaryota</taxon>
        <taxon>Metazoa</taxon>
        <taxon>Chordata</taxon>
        <taxon>Craniata</taxon>
        <taxon>Vertebrata</taxon>
        <taxon>Euteleostomi</taxon>
        <taxon>Mammalia</taxon>
        <taxon>Eutheria</taxon>
        <taxon>Laurasiatheria</taxon>
        <taxon>Artiodactyla</taxon>
        <taxon>Ruminantia</taxon>
        <taxon>Pecora</taxon>
        <taxon>Bovidae</taxon>
        <taxon>Bovinae</taxon>
        <taxon>Bison</taxon>
    </lineage>
</organism>
<keyword evidence="2" id="KW-1185">Reference proteome</keyword>
<evidence type="ECO:0000256" key="1">
    <source>
        <dbReference type="ARBA" id="ARBA00034478"/>
    </source>
</evidence>
<sequence length="161" mass="17785">MRWRDKKVTRQACHLSLKHLTAKQRQQGLLECLDSGEVVVGDGSFLLTLEKRGYMKAGLWTPEAVVEHPNAGASVVGVNCRFGPWTSLKTMSLMKEARQAAELKAPLMVWSLGFHMPDCGKGGFLDLPEYPFGLEGSIGKICGWLLADLSVLHCQSQMPKE</sequence>
<dbReference type="InterPro" id="IPR036589">
    <property type="entry name" value="HCY_dom_sf"/>
</dbReference>
<dbReference type="PANTHER" id="PTHR46120">
    <property type="entry name" value="BETAINE--HOMOCYSTEINE S-METHYLTRANSFERASE 1"/>
    <property type="match status" value="1"/>
</dbReference>
<dbReference type="GO" id="GO:0061627">
    <property type="term" value="F:S-methylmethionine-homocysteine S-methyltransferase activity"/>
    <property type="evidence" value="ECO:0007669"/>
    <property type="project" value="TreeGrafter"/>
</dbReference>
<dbReference type="InterPro" id="IPR051524">
    <property type="entry name" value="BHMT"/>
</dbReference>
<dbReference type="KEGG" id="bbis:104984716"/>
<dbReference type="Gene3D" id="3.20.20.330">
    <property type="entry name" value="Homocysteine-binding-like domain"/>
    <property type="match status" value="2"/>
</dbReference>
<accession>A0A6P3GTE9</accession>
<dbReference type="GO" id="GO:0071267">
    <property type="term" value="P:L-methionine salvage"/>
    <property type="evidence" value="ECO:0007669"/>
    <property type="project" value="TreeGrafter"/>
</dbReference>
<dbReference type="PANTHER" id="PTHR46120:SF3">
    <property type="entry name" value="S-METHYLMETHIONINE--HOMOCYSTEINE S-METHYLTRANSFERASE BHMT2"/>
    <property type="match status" value="1"/>
</dbReference>
<dbReference type="SUPFAM" id="SSF82282">
    <property type="entry name" value="Homocysteine S-methyltransferase"/>
    <property type="match status" value="2"/>
</dbReference>
<comment type="pathway">
    <text evidence="1">Amino-acid biosynthesis; L-methionine biosynthesis via de novo pathway.</text>
</comment>
<gene>
    <name evidence="3" type="primary">LOC104984716</name>
</gene>
<dbReference type="GO" id="GO:0005829">
    <property type="term" value="C:cytosol"/>
    <property type="evidence" value="ECO:0007669"/>
    <property type="project" value="TreeGrafter"/>
</dbReference>
<reference evidence="3" key="1">
    <citation type="submission" date="2025-08" db="UniProtKB">
        <authorList>
            <consortium name="RefSeq"/>
        </authorList>
    </citation>
    <scope>IDENTIFICATION</scope>
    <source>
        <tissue evidence="3">Blood</tissue>
    </source>
</reference>
<evidence type="ECO:0000313" key="3">
    <source>
        <dbReference type="RefSeq" id="XP_010832901.1"/>
    </source>
</evidence>